<dbReference type="Gene3D" id="3.90.1640.30">
    <property type="match status" value="1"/>
</dbReference>
<feature type="domain" description="DDH" evidence="1">
    <location>
        <begin position="84"/>
        <end position="240"/>
    </location>
</feature>
<dbReference type="Pfam" id="PF01368">
    <property type="entry name" value="DHH"/>
    <property type="match status" value="1"/>
</dbReference>
<dbReference type="AlphaFoldDB" id="A0A7V2SVP9"/>
<dbReference type="Proteomes" id="UP000885797">
    <property type="component" value="Unassembled WGS sequence"/>
</dbReference>
<keyword evidence="2" id="KW-0378">Hydrolase</keyword>
<dbReference type="InterPro" id="IPR038763">
    <property type="entry name" value="DHH_sf"/>
</dbReference>
<dbReference type="EMBL" id="DRND01000241">
    <property type="protein sequence ID" value="HFC46833.1"/>
    <property type="molecule type" value="Genomic_DNA"/>
</dbReference>
<comment type="caution">
    <text evidence="2">The sequence shown here is derived from an EMBL/GenBank/DDBJ whole genome shotgun (WGS) entry which is preliminary data.</text>
</comment>
<sequence>MDSLILGRSWEFFSPSDNARKLSSRMGIPTEVAGYLEFCGLATEEDIRAHLLPELRSMRAPWMMKGMHEAVERLVAAVKARETIGIFGDYDADGVSATSLLALFFRSLDQPHTIYIPHREEDGYGLNLQGLNYLKEKGASLVVTVDCGITAVQEVEDARELGLDLIITDHHEPSDVVPDCIAVIDPKQKDCPYPFKGLAGVGVAFNLIVALRAALREEGFFVNRPEPNLRDLLDIVTIGTIGDIVPLLYENRIFTRIGLEIIQSSKRPGVQALLEKCSVKGDLSVNEVAFRMVPRINAAGRMDHARIALRLFLSEDWEESLGLADTLNRLNSNRQRIEQTILQEALE</sequence>
<keyword evidence="2" id="KW-0269">Exonuclease</keyword>
<evidence type="ECO:0000259" key="1">
    <source>
        <dbReference type="Pfam" id="PF01368"/>
    </source>
</evidence>
<gene>
    <name evidence="2" type="ORF">ENJ63_03015</name>
</gene>
<organism evidence="2">
    <name type="scientific">Dissulfuribacter thermophilus</name>
    <dbReference type="NCBI Taxonomy" id="1156395"/>
    <lineage>
        <taxon>Bacteria</taxon>
        <taxon>Pseudomonadati</taxon>
        <taxon>Thermodesulfobacteriota</taxon>
        <taxon>Dissulfuribacteria</taxon>
        <taxon>Dissulfuribacterales</taxon>
        <taxon>Dissulfuribacteraceae</taxon>
        <taxon>Dissulfuribacter</taxon>
    </lineage>
</organism>
<proteinExistence type="predicted"/>
<feature type="non-terminal residue" evidence="2">
    <location>
        <position position="347"/>
    </location>
</feature>
<protein>
    <submittedName>
        <fullName evidence="2">Single-stranded-DNA-specific exonuclease RecJ</fullName>
    </submittedName>
</protein>
<keyword evidence="2" id="KW-0540">Nuclease</keyword>
<dbReference type="GO" id="GO:0004527">
    <property type="term" value="F:exonuclease activity"/>
    <property type="evidence" value="ECO:0007669"/>
    <property type="project" value="UniProtKB-KW"/>
</dbReference>
<evidence type="ECO:0000313" key="2">
    <source>
        <dbReference type="EMBL" id="HFC46833.1"/>
    </source>
</evidence>
<reference evidence="2" key="1">
    <citation type="journal article" date="2020" name="mSystems">
        <title>Genome- and Community-Level Interaction Insights into Carbon Utilization and Element Cycling Functions of Hydrothermarchaeota in Hydrothermal Sediment.</title>
        <authorList>
            <person name="Zhou Z."/>
            <person name="Liu Y."/>
            <person name="Xu W."/>
            <person name="Pan J."/>
            <person name="Luo Z.H."/>
            <person name="Li M."/>
        </authorList>
    </citation>
    <scope>NUCLEOTIDE SEQUENCE [LARGE SCALE GENOMIC DNA]</scope>
    <source>
        <strain evidence="2">HyVt-503</strain>
    </source>
</reference>
<dbReference type="InterPro" id="IPR001667">
    <property type="entry name" value="DDH_dom"/>
</dbReference>
<dbReference type="PANTHER" id="PTHR30255">
    <property type="entry name" value="SINGLE-STRANDED-DNA-SPECIFIC EXONUCLEASE RECJ"/>
    <property type="match status" value="1"/>
</dbReference>
<dbReference type="InterPro" id="IPR051673">
    <property type="entry name" value="SSDNA_exonuclease_RecJ"/>
</dbReference>
<dbReference type="PANTHER" id="PTHR30255:SF2">
    <property type="entry name" value="SINGLE-STRANDED-DNA-SPECIFIC EXONUCLEASE RECJ"/>
    <property type="match status" value="1"/>
</dbReference>
<name>A0A7V2SVP9_9BACT</name>
<accession>A0A7V2SVP9</accession>
<dbReference type="SUPFAM" id="SSF64182">
    <property type="entry name" value="DHH phosphoesterases"/>
    <property type="match status" value="1"/>
</dbReference>